<sequence length="136" mass="14551">MTTTGCDTCRISSRNLSGVMWLLGILRKLRDVSWGGASVNLVPASFVFGDAGSKGACVDDFVSTTVPAALFNGSICTTAGVSMLDKVTRRLQELTPCRNLTIQSDLVVRSDFLACADRYDRVPADSIAANWDSGRP</sequence>
<keyword evidence="2" id="KW-1185">Reference proteome</keyword>
<name>A0ABR2UM96_9PEZI</name>
<protein>
    <submittedName>
        <fullName evidence="1">Uncharacterized protein</fullName>
    </submittedName>
</protein>
<evidence type="ECO:0000313" key="2">
    <source>
        <dbReference type="Proteomes" id="UP001408356"/>
    </source>
</evidence>
<gene>
    <name evidence="1" type="ORF">SUNI508_10240</name>
</gene>
<accession>A0ABR2UM96</accession>
<dbReference type="Proteomes" id="UP001408356">
    <property type="component" value="Unassembled WGS sequence"/>
</dbReference>
<dbReference type="EMBL" id="JARVKF010000413">
    <property type="protein sequence ID" value="KAK9415762.1"/>
    <property type="molecule type" value="Genomic_DNA"/>
</dbReference>
<proteinExistence type="predicted"/>
<organism evidence="1 2">
    <name type="scientific">Seiridium unicorne</name>
    <dbReference type="NCBI Taxonomy" id="138068"/>
    <lineage>
        <taxon>Eukaryota</taxon>
        <taxon>Fungi</taxon>
        <taxon>Dikarya</taxon>
        <taxon>Ascomycota</taxon>
        <taxon>Pezizomycotina</taxon>
        <taxon>Sordariomycetes</taxon>
        <taxon>Xylariomycetidae</taxon>
        <taxon>Amphisphaeriales</taxon>
        <taxon>Sporocadaceae</taxon>
        <taxon>Seiridium</taxon>
    </lineage>
</organism>
<comment type="caution">
    <text evidence="1">The sequence shown here is derived from an EMBL/GenBank/DDBJ whole genome shotgun (WGS) entry which is preliminary data.</text>
</comment>
<reference evidence="1 2" key="1">
    <citation type="journal article" date="2024" name="J. Plant Pathol.">
        <title>Sequence and assembly of the genome of Seiridium unicorne, isolate CBS 538.82, causal agent of cypress canker disease.</title>
        <authorList>
            <person name="Scali E."/>
            <person name="Rocca G.D."/>
            <person name="Danti R."/>
            <person name="Garbelotto M."/>
            <person name="Barberini S."/>
            <person name="Baroncelli R."/>
            <person name="Emiliani G."/>
        </authorList>
    </citation>
    <scope>NUCLEOTIDE SEQUENCE [LARGE SCALE GENOMIC DNA]</scope>
    <source>
        <strain evidence="1 2">BM-138-508</strain>
    </source>
</reference>
<evidence type="ECO:0000313" key="1">
    <source>
        <dbReference type="EMBL" id="KAK9415762.1"/>
    </source>
</evidence>